<dbReference type="GO" id="GO:0004672">
    <property type="term" value="F:protein kinase activity"/>
    <property type="evidence" value="ECO:0007669"/>
    <property type="project" value="InterPro"/>
</dbReference>
<dbReference type="Proteomes" id="UP000247702">
    <property type="component" value="Unassembled WGS sequence"/>
</dbReference>
<reference evidence="2 4" key="1">
    <citation type="submission" date="2017-11" db="EMBL/GenBank/DDBJ databases">
        <title>The genome of Rhizophagus clarus HR1 reveals common genetic basis of auxotrophy among arbuscular mycorrhizal fungi.</title>
        <authorList>
            <person name="Kobayashi Y."/>
        </authorList>
    </citation>
    <scope>NUCLEOTIDE SEQUENCE [LARGE SCALE GENOMIC DNA]</scope>
    <source>
        <strain evidence="2 4">HR1</strain>
    </source>
</reference>
<organism evidence="2 4">
    <name type="scientific">Rhizophagus clarus</name>
    <dbReference type="NCBI Taxonomy" id="94130"/>
    <lineage>
        <taxon>Eukaryota</taxon>
        <taxon>Fungi</taxon>
        <taxon>Fungi incertae sedis</taxon>
        <taxon>Mucoromycota</taxon>
        <taxon>Glomeromycotina</taxon>
        <taxon>Glomeromycetes</taxon>
        <taxon>Glomerales</taxon>
        <taxon>Glomeraceae</taxon>
        <taxon>Rhizophagus</taxon>
    </lineage>
</organism>
<dbReference type="EMBL" id="BLAL01000006">
    <property type="protein sequence ID" value="GES73363.1"/>
    <property type="molecule type" value="Genomic_DNA"/>
</dbReference>
<name>A0A2Z6QFN7_9GLOM</name>
<proteinExistence type="predicted"/>
<dbReference type="InterPro" id="IPR000719">
    <property type="entry name" value="Prot_kinase_dom"/>
</dbReference>
<evidence type="ECO:0000313" key="2">
    <source>
        <dbReference type="EMBL" id="GBB88345.1"/>
    </source>
</evidence>
<gene>
    <name evidence="3" type="ORF">RCL2_000090500</name>
    <name evidence="2" type="ORF">RclHR1_01490026</name>
</gene>
<protein>
    <submittedName>
        <fullName evidence="3">Crinkler (CRN) family protein</fullName>
    </submittedName>
</protein>
<dbReference type="Proteomes" id="UP000615446">
    <property type="component" value="Unassembled WGS sequence"/>
</dbReference>
<dbReference type="GO" id="GO:0005524">
    <property type="term" value="F:ATP binding"/>
    <property type="evidence" value="ECO:0007669"/>
    <property type="project" value="InterPro"/>
</dbReference>
<dbReference type="InterPro" id="IPR011009">
    <property type="entry name" value="Kinase-like_dom_sf"/>
</dbReference>
<accession>A0A2Z6QFN7</accession>
<dbReference type="SUPFAM" id="SSF56112">
    <property type="entry name" value="Protein kinase-like (PK-like)"/>
    <property type="match status" value="1"/>
</dbReference>
<evidence type="ECO:0000259" key="1">
    <source>
        <dbReference type="Pfam" id="PF00069"/>
    </source>
</evidence>
<evidence type="ECO:0000313" key="3">
    <source>
        <dbReference type="EMBL" id="GES73363.1"/>
    </source>
</evidence>
<evidence type="ECO:0000313" key="4">
    <source>
        <dbReference type="Proteomes" id="UP000247702"/>
    </source>
</evidence>
<dbReference type="OrthoDB" id="2425477at2759"/>
<dbReference type="Gene3D" id="1.10.510.10">
    <property type="entry name" value="Transferase(Phosphotransferase) domain 1"/>
    <property type="match status" value="1"/>
</dbReference>
<reference evidence="3" key="2">
    <citation type="submission" date="2019-10" db="EMBL/GenBank/DDBJ databases">
        <title>Conservation and host-specific expression of non-tandemly repeated heterogenous ribosome RNA gene in arbuscular mycorrhizal fungi.</title>
        <authorList>
            <person name="Maeda T."/>
            <person name="Kobayashi Y."/>
            <person name="Nakagawa T."/>
            <person name="Ezawa T."/>
            <person name="Yamaguchi K."/>
            <person name="Bino T."/>
            <person name="Nishimoto Y."/>
            <person name="Shigenobu S."/>
            <person name="Kawaguchi M."/>
        </authorList>
    </citation>
    <scope>NUCLEOTIDE SEQUENCE</scope>
    <source>
        <strain evidence="3">HR1</strain>
    </source>
</reference>
<dbReference type="AlphaFoldDB" id="A0A2Z6QFN7"/>
<feature type="domain" description="Protein kinase" evidence="1">
    <location>
        <begin position="127"/>
        <end position="267"/>
    </location>
</feature>
<sequence length="312" mass="36992">METSFNCSILNDTLNFLDTFSVNIYKDNKNKSLFAEFSNKRYNIESFKVDHLRDYICYRNNVVDCYKYTVKLWKVDVDVKAINQVSTRGGLFRDEMMPYKLFCNYFETNHKNHDPEKIHIITIIPTTTTVFETLEHVTMYHRMVEKKVRYGENALFRKKFRKPESIEQLVKALHCILTFLKDYHKTNFMHRDIQWTTIMKEGVSDKWRVTNYDHACESPASSPYSKLDRETHAPEIFSLNGSHNQAVDIWSIGHLIQTATSEQKLIEYSKILMNPDPDKRPNAKVACHWLWCEYRSCLMNDFSREDSMEDIV</sequence>
<keyword evidence="4" id="KW-1185">Reference proteome</keyword>
<dbReference type="EMBL" id="BEXD01000546">
    <property type="protein sequence ID" value="GBB88345.1"/>
    <property type="molecule type" value="Genomic_DNA"/>
</dbReference>
<comment type="caution">
    <text evidence="2">The sequence shown here is derived from an EMBL/GenBank/DDBJ whole genome shotgun (WGS) entry which is preliminary data.</text>
</comment>
<dbReference type="Pfam" id="PF00069">
    <property type="entry name" value="Pkinase"/>
    <property type="match status" value="1"/>
</dbReference>